<feature type="transmembrane region" description="Helical" evidence="9">
    <location>
        <begin position="14"/>
        <end position="33"/>
    </location>
</feature>
<dbReference type="OrthoDB" id="10006326at2759"/>
<keyword evidence="5 7" id="KW-0472">Membrane</keyword>
<feature type="region of interest" description="Disordered" evidence="8">
    <location>
        <begin position="230"/>
        <end position="279"/>
    </location>
</feature>
<evidence type="ECO:0000256" key="5">
    <source>
        <dbReference type="ARBA" id="ARBA00023136"/>
    </source>
</evidence>
<dbReference type="InterPro" id="IPR001285">
    <property type="entry name" value="Synaptophysin/porin"/>
</dbReference>
<keyword evidence="3 7" id="KW-0812">Transmembrane</keyword>
<reference evidence="11" key="2">
    <citation type="submission" date="2015-06" db="UniProtKB">
        <authorList>
            <consortium name="EnsemblMetazoa"/>
        </authorList>
    </citation>
    <scope>IDENTIFICATION</scope>
</reference>
<dbReference type="AlphaFoldDB" id="T1KBD0"/>
<feature type="compositionally biased region" description="Polar residues" evidence="8">
    <location>
        <begin position="262"/>
        <end position="279"/>
    </location>
</feature>
<dbReference type="PANTHER" id="PTHR10306">
    <property type="entry name" value="SYNAPTOPHYSIN"/>
    <property type="match status" value="1"/>
</dbReference>
<feature type="compositionally biased region" description="Pro residues" evidence="8">
    <location>
        <begin position="234"/>
        <end position="245"/>
    </location>
</feature>
<evidence type="ECO:0000256" key="3">
    <source>
        <dbReference type="ARBA" id="ARBA00022692"/>
    </source>
</evidence>
<comment type="subcellular location">
    <subcellularLocation>
        <location evidence="1">Membrane</location>
        <topology evidence="1">Multi-pass membrane protein</topology>
    </subcellularLocation>
</comment>
<feature type="domain" description="MARVEL" evidence="10">
    <location>
        <begin position="7"/>
        <end position="225"/>
    </location>
</feature>
<dbReference type="EMBL" id="CAEY01001946">
    <property type="status" value="NOT_ANNOTATED_CDS"/>
    <property type="molecule type" value="Genomic_DNA"/>
</dbReference>
<evidence type="ECO:0000259" key="10">
    <source>
        <dbReference type="PROSITE" id="PS51225"/>
    </source>
</evidence>
<keyword evidence="4 9" id="KW-1133">Transmembrane helix</keyword>
<evidence type="ECO:0000256" key="1">
    <source>
        <dbReference type="ARBA" id="ARBA00004141"/>
    </source>
</evidence>
<protein>
    <recommendedName>
        <fullName evidence="10">MARVEL domain-containing protein</fullName>
    </recommendedName>
</protein>
<keyword evidence="6" id="KW-0325">Glycoprotein</keyword>
<evidence type="ECO:0000313" key="12">
    <source>
        <dbReference type="Proteomes" id="UP000015104"/>
    </source>
</evidence>
<evidence type="ECO:0000313" key="11">
    <source>
        <dbReference type="EnsemblMetazoa" id="tetur08g03650.1"/>
    </source>
</evidence>
<dbReference type="PANTHER" id="PTHR10306:SF17">
    <property type="entry name" value="MARVEL DOMAIN-CONTAINING PROTEIN"/>
    <property type="match status" value="1"/>
</dbReference>
<evidence type="ECO:0000256" key="4">
    <source>
        <dbReference type="ARBA" id="ARBA00022989"/>
    </source>
</evidence>
<dbReference type="OMA" id="EIHADFN"/>
<dbReference type="Proteomes" id="UP000015104">
    <property type="component" value="Unassembled WGS sequence"/>
</dbReference>
<evidence type="ECO:0000256" key="7">
    <source>
        <dbReference type="PROSITE-ProRule" id="PRU00581"/>
    </source>
</evidence>
<evidence type="ECO:0000256" key="2">
    <source>
        <dbReference type="ARBA" id="ARBA00006476"/>
    </source>
</evidence>
<proteinExistence type="inferred from homology"/>
<comment type="similarity">
    <text evidence="2">Belongs to the synaptophysin/synaptobrevin family.</text>
</comment>
<dbReference type="HOGENOM" id="CLU_064642_1_1_1"/>
<dbReference type="Pfam" id="PF01284">
    <property type="entry name" value="MARVEL"/>
    <property type="match status" value="1"/>
</dbReference>
<feature type="transmembrane region" description="Helical" evidence="9">
    <location>
        <begin position="201"/>
        <end position="221"/>
    </location>
</feature>
<organism evidence="11 12">
    <name type="scientific">Tetranychus urticae</name>
    <name type="common">Two-spotted spider mite</name>
    <dbReference type="NCBI Taxonomy" id="32264"/>
    <lineage>
        <taxon>Eukaryota</taxon>
        <taxon>Metazoa</taxon>
        <taxon>Ecdysozoa</taxon>
        <taxon>Arthropoda</taxon>
        <taxon>Chelicerata</taxon>
        <taxon>Arachnida</taxon>
        <taxon>Acari</taxon>
        <taxon>Acariformes</taxon>
        <taxon>Trombidiformes</taxon>
        <taxon>Prostigmata</taxon>
        <taxon>Eleutherengona</taxon>
        <taxon>Raphignathae</taxon>
        <taxon>Tetranychoidea</taxon>
        <taxon>Tetranychidae</taxon>
        <taxon>Tetranychus</taxon>
    </lineage>
</organism>
<dbReference type="PRINTS" id="PR00220">
    <property type="entry name" value="SYNAPTOPHYSN"/>
</dbReference>
<dbReference type="InterPro" id="IPR008253">
    <property type="entry name" value="Marvel"/>
</dbReference>
<keyword evidence="12" id="KW-1185">Reference proteome</keyword>
<accession>T1KBD0</accession>
<sequence length="279" mass="31195">MELNTRVIKEPRGFIRILQLIFAIFAFATTSGFKGTSELEMYCSGQLTESEPVNTEKLTRKIEYKIEYPFELEKSQFTIIPNCTNPDTIVSRNFPMDFSSSARFFVTTGVLCMLYCIGALAFYLTSAPIYATNPLIPVLDLVATGIFTIFWFAGSCAWAAGVSDLKYYTNPSTFKRHLKVCDVKPTICSTKSLANWSSLNVSLIFGFANFFLWAASMWFVYKETQFHPKSEAGPMPPGPPMPNYPPQAQDSFGGYGDPIGAQQKSGGQYPNEQQFVGQY</sequence>
<gene>
    <name evidence="11" type="primary">107362446</name>
</gene>
<name>T1KBD0_TETUR</name>
<dbReference type="EnsemblMetazoa" id="tetur08g03650.1">
    <property type="protein sequence ID" value="tetur08g03650.1"/>
    <property type="gene ID" value="tetur08g03650"/>
</dbReference>
<feature type="transmembrane region" description="Helical" evidence="9">
    <location>
        <begin position="104"/>
        <end position="124"/>
    </location>
</feature>
<dbReference type="eggNOG" id="ENOG502QT4W">
    <property type="taxonomic scope" value="Eukaryota"/>
</dbReference>
<dbReference type="GO" id="GO:0030672">
    <property type="term" value="C:synaptic vesicle membrane"/>
    <property type="evidence" value="ECO:0007669"/>
    <property type="project" value="TreeGrafter"/>
</dbReference>
<reference evidence="12" key="1">
    <citation type="submission" date="2011-08" db="EMBL/GenBank/DDBJ databases">
        <authorList>
            <person name="Rombauts S."/>
        </authorList>
    </citation>
    <scope>NUCLEOTIDE SEQUENCE</scope>
    <source>
        <strain evidence="12">London</strain>
    </source>
</reference>
<feature type="transmembrane region" description="Helical" evidence="9">
    <location>
        <begin position="136"/>
        <end position="160"/>
    </location>
</feature>
<evidence type="ECO:0000256" key="9">
    <source>
        <dbReference type="SAM" id="Phobius"/>
    </source>
</evidence>
<dbReference type="STRING" id="32264.T1KBD0"/>
<evidence type="ECO:0000256" key="6">
    <source>
        <dbReference type="ARBA" id="ARBA00023180"/>
    </source>
</evidence>
<evidence type="ECO:0000256" key="8">
    <source>
        <dbReference type="SAM" id="MobiDB-lite"/>
    </source>
</evidence>
<dbReference type="PROSITE" id="PS51225">
    <property type="entry name" value="MARVEL"/>
    <property type="match status" value="1"/>
</dbReference>
<dbReference type="KEGG" id="tut:107362446"/>